<sequence length="97" mass="10897">MRARRCGTPTSAPLWDRGLHHVILFSDGVDNLVNGRWVFHPKMPCKANPLQVVARTSRWILAYLAGGTELRRVLDVVAEDPDLYIDDTSIVLDVSQL</sequence>
<keyword evidence="2" id="KW-1185">Reference proteome</keyword>
<dbReference type="AlphaFoldDB" id="A0AAD6X617"/>
<dbReference type="EMBL" id="JARJCM010000034">
    <property type="protein sequence ID" value="KAJ7037957.1"/>
    <property type="molecule type" value="Genomic_DNA"/>
</dbReference>
<organism evidence="1 2">
    <name type="scientific">Mycena alexandri</name>
    <dbReference type="NCBI Taxonomy" id="1745969"/>
    <lineage>
        <taxon>Eukaryota</taxon>
        <taxon>Fungi</taxon>
        <taxon>Dikarya</taxon>
        <taxon>Basidiomycota</taxon>
        <taxon>Agaricomycotina</taxon>
        <taxon>Agaricomycetes</taxon>
        <taxon>Agaricomycetidae</taxon>
        <taxon>Agaricales</taxon>
        <taxon>Marasmiineae</taxon>
        <taxon>Mycenaceae</taxon>
        <taxon>Mycena</taxon>
    </lineage>
</organism>
<protein>
    <submittedName>
        <fullName evidence="1">Uncharacterized protein</fullName>
    </submittedName>
</protein>
<gene>
    <name evidence="1" type="ORF">C8F04DRAFT_1256468</name>
</gene>
<evidence type="ECO:0000313" key="1">
    <source>
        <dbReference type="EMBL" id="KAJ7037957.1"/>
    </source>
</evidence>
<dbReference type="Proteomes" id="UP001218188">
    <property type="component" value="Unassembled WGS sequence"/>
</dbReference>
<reference evidence="1" key="1">
    <citation type="submission" date="2023-03" db="EMBL/GenBank/DDBJ databases">
        <title>Massive genome expansion in bonnet fungi (Mycena s.s.) driven by repeated elements and novel gene families across ecological guilds.</title>
        <authorList>
            <consortium name="Lawrence Berkeley National Laboratory"/>
            <person name="Harder C.B."/>
            <person name="Miyauchi S."/>
            <person name="Viragh M."/>
            <person name="Kuo A."/>
            <person name="Thoen E."/>
            <person name="Andreopoulos B."/>
            <person name="Lu D."/>
            <person name="Skrede I."/>
            <person name="Drula E."/>
            <person name="Henrissat B."/>
            <person name="Morin E."/>
            <person name="Kohler A."/>
            <person name="Barry K."/>
            <person name="LaButti K."/>
            <person name="Morin E."/>
            <person name="Salamov A."/>
            <person name="Lipzen A."/>
            <person name="Mereny Z."/>
            <person name="Hegedus B."/>
            <person name="Baldrian P."/>
            <person name="Stursova M."/>
            <person name="Weitz H."/>
            <person name="Taylor A."/>
            <person name="Grigoriev I.V."/>
            <person name="Nagy L.G."/>
            <person name="Martin F."/>
            <person name="Kauserud H."/>
        </authorList>
    </citation>
    <scope>NUCLEOTIDE SEQUENCE</scope>
    <source>
        <strain evidence="1">CBHHK200</strain>
    </source>
</reference>
<proteinExistence type="predicted"/>
<name>A0AAD6X617_9AGAR</name>
<comment type="caution">
    <text evidence="1">The sequence shown here is derived from an EMBL/GenBank/DDBJ whole genome shotgun (WGS) entry which is preliminary data.</text>
</comment>
<accession>A0AAD6X617</accession>
<evidence type="ECO:0000313" key="2">
    <source>
        <dbReference type="Proteomes" id="UP001218188"/>
    </source>
</evidence>